<evidence type="ECO:0008006" key="4">
    <source>
        <dbReference type="Google" id="ProtNLM"/>
    </source>
</evidence>
<protein>
    <recommendedName>
        <fullName evidence="4">Phenylalanyl-tRNA synthetase subunit beta</fullName>
    </recommendedName>
</protein>
<dbReference type="Proteomes" id="UP001597273">
    <property type="component" value="Unassembled WGS sequence"/>
</dbReference>
<dbReference type="EMBL" id="JBHUFW010000004">
    <property type="protein sequence ID" value="MFD1862521.1"/>
    <property type="molecule type" value="Genomic_DNA"/>
</dbReference>
<organism evidence="2 3">
    <name type="scientific">Planococcus chinensis</name>
    <dbReference type="NCBI Taxonomy" id="272917"/>
    <lineage>
        <taxon>Bacteria</taxon>
        <taxon>Bacillati</taxon>
        <taxon>Bacillota</taxon>
        <taxon>Bacilli</taxon>
        <taxon>Bacillales</taxon>
        <taxon>Caryophanaceae</taxon>
        <taxon>Planococcus</taxon>
    </lineage>
</organism>
<evidence type="ECO:0000313" key="2">
    <source>
        <dbReference type="EMBL" id="MFD1862521.1"/>
    </source>
</evidence>
<dbReference type="RefSeq" id="WP_204892441.1">
    <property type="nucleotide sequence ID" value="NZ_JBHUFW010000004.1"/>
</dbReference>
<evidence type="ECO:0000313" key="3">
    <source>
        <dbReference type="Proteomes" id="UP001597273"/>
    </source>
</evidence>
<keyword evidence="3" id="KW-1185">Reference proteome</keyword>
<keyword evidence="1" id="KW-0812">Transmembrane</keyword>
<comment type="caution">
    <text evidence="2">The sequence shown here is derived from an EMBL/GenBank/DDBJ whole genome shotgun (WGS) entry which is preliminary data.</text>
</comment>
<sequence>MKFLKYIIVLLVIIAAGAIAIYYAGTNIASEKVVEDATAELEATGQMDSIKTYVENDPELKGYIEEAKSADESQLPFQTKGEATRVLIQKVGIGELQSLQQGVQNGTISQQEAIAKLEGELSEEEMLALKVIAYKELYKNE</sequence>
<gene>
    <name evidence="2" type="ORF">ACFSDB_06240</name>
</gene>
<reference evidence="3" key="1">
    <citation type="journal article" date="2019" name="Int. J. Syst. Evol. Microbiol.">
        <title>The Global Catalogue of Microorganisms (GCM) 10K type strain sequencing project: providing services to taxonomists for standard genome sequencing and annotation.</title>
        <authorList>
            <consortium name="The Broad Institute Genomics Platform"/>
            <consortium name="The Broad Institute Genome Sequencing Center for Infectious Disease"/>
            <person name="Wu L."/>
            <person name="Ma J."/>
        </authorList>
    </citation>
    <scope>NUCLEOTIDE SEQUENCE [LARGE SCALE GENOMIC DNA]</scope>
    <source>
        <strain evidence="3">CGMCC 1.15475</strain>
    </source>
</reference>
<evidence type="ECO:0000256" key="1">
    <source>
        <dbReference type="SAM" id="Phobius"/>
    </source>
</evidence>
<accession>A0ABW4QG29</accession>
<keyword evidence="1" id="KW-0472">Membrane</keyword>
<proteinExistence type="predicted"/>
<name>A0ABW4QG29_9BACL</name>
<keyword evidence="1" id="KW-1133">Transmembrane helix</keyword>
<feature type="transmembrane region" description="Helical" evidence="1">
    <location>
        <begin position="6"/>
        <end position="25"/>
    </location>
</feature>